<protein>
    <submittedName>
        <fullName evidence="2">C-terminal dimerization domain containing protein</fullName>
    </submittedName>
</protein>
<dbReference type="Proteomes" id="UP001604336">
    <property type="component" value="Unassembled WGS sequence"/>
</dbReference>
<keyword evidence="3" id="KW-1185">Reference proteome</keyword>
<evidence type="ECO:0000313" key="3">
    <source>
        <dbReference type="Proteomes" id="UP001604336"/>
    </source>
</evidence>
<dbReference type="EMBL" id="JBFOLK010000006">
    <property type="protein sequence ID" value="KAL2506287.1"/>
    <property type="molecule type" value="Genomic_DNA"/>
</dbReference>
<organism evidence="2 3">
    <name type="scientific">Abeliophyllum distichum</name>
    <dbReference type="NCBI Taxonomy" id="126358"/>
    <lineage>
        <taxon>Eukaryota</taxon>
        <taxon>Viridiplantae</taxon>
        <taxon>Streptophyta</taxon>
        <taxon>Embryophyta</taxon>
        <taxon>Tracheophyta</taxon>
        <taxon>Spermatophyta</taxon>
        <taxon>Magnoliopsida</taxon>
        <taxon>eudicotyledons</taxon>
        <taxon>Gunneridae</taxon>
        <taxon>Pentapetalae</taxon>
        <taxon>asterids</taxon>
        <taxon>lamiids</taxon>
        <taxon>Lamiales</taxon>
        <taxon>Oleaceae</taxon>
        <taxon>Forsythieae</taxon>
        <taxon>Abeliophyllum</taxon>
    </lineage>
</organism>
<dbReference type="InterPro" id="IPR012337">
    <property type="entry name" value="RNaseH-like_sf"/>
</dbReference>
<dbReference type="PANTHER" id="PTHR23272">
    <property type="entry name" value="BED FINGER-RELATED"/>
    <property type="match status" value="1"/>
</dbReference>
<dbReference type="SUPFAM" id="SSF53098">
    <property type="entry name" value="Ribonuclease H-like"/>
    <property type="match status" value="1"/>
</dbReference>
<dbReference type="AlphaFoldDB" id="A0ABD1T0T1"/>
<evidence type="ECO:0000313" key="2">
    <source>
        <dbReference type="EMBL" id="KAL2506287.1"/>
    </source>
</evidence>
<feature type="domain" description="HAT C-terminal dimerisation" evidence="1">
    <location>
        <begin position="64"/>
        <end position="135"/>
    </location>
</feature>
<accession>A0ABD1T0T1</accession>
<proteinExistence type="predicted"/>
<dbReference type="Pfam" id="PF05699">
    <property type="entry name" value="Dimer_Tnp_hAT"/>
    <property type="match status" value="1"/>
</dbReference>
<name>A0ABD1T0T1_9LAMI</name>
<reference evidence="3" key="1">
    <citation type="submission" date="2024-07" db="EMBL/GenBank/DDBJ databases">
        <title>Two chromosome-level genome assemblies of Korean endemic species Abeliophyllum distichum and Forsythia ovata (Oleaceae).</title>
        <authorList>
            <person name="Jang H."/>
        </authorList>
    </citation>
    <scope>NUCLEOTIDE SEQUENCE [LARGE SCALE GENOMIC DNA]</scope>
</reference>
<gene>
    <name evidence="2" type="ORF">Adt_21908</name>
</gene>
<evidence type="ECO:0000259" key="1">
    <source>
        <dbReference type="Pfam" id="PF05699"/>
    </source>
</evidence>
<dbReference type="PANTHER" id="PTHR23272:SF193">
    <property type="entry name" value="OS07G0624100 PROTEIN"/>
    <property type="match status" value="1"/>
</dbReference>
<sequence length="139" mass="15454">MATSITPPSASSKETIKSSSQNLSQLDLGLSKPIHSIFKARLMQKIQSKKNDLVAHLSDCCEDLIDPNFDILLWWKLNAHKYKIVSKIAKDVLAIQISMVASESVFSMSSQILDSFRSTLGAKMVEALICTKNWLHSNC</sequence>
<comment type="caution">
    <text evidence="2">The sequence shown here is derived from an EMBL/GenBank/DDBJ whole genome shotgun (WGS) entry which is preliminary data.</text>
</comment>
<dbReference type="InterPro" id="IPR008906">
    <property type="entry name" value="HATC_C_dom"/>
</dbReference>